<name>A0A2P4X775_9STRA</name>
<reference evidence="1 2" key="1">
    <citation type="journal article" date="2017" name="Genome Biol. Evol.">
        <title>Phytophthora megakarya and P. palmivora, closely related causal agents of cacao black pod rot, underwent increases in genome sizes and gene numbers by different mechanisms.</title>
        <authorList>
            <person name="Ali S.S."/>
            <person name="Shao J."/>
            <person name="Lary D.J."/>
            <person name="Kronmiller B."/>
            <person name="Shen D."/>
            <person name="Strem M.D."/>
            <person name="Amoako-Attah I."/>
            <person name="Akrofi A.Y."/>
            <person name="Begoude B.A."/>
            <person name="Ten Hoopen G.M."/>
            <person name="Coulibaly K."/>
            <person name="Kebe B.I."/>
            <person name="Melnick R.L."/>
            <person name="Guiltinan M.J."/>
            <person name="Tyler B.M."/>
            <person name="Meinhardt L.W."/>
            <person name="Bailey B.A."/>
        </authorList>
    </citation>
    <scope>NUCLEOTIDE SEQUENCE [LARGE SCALE GENOMIC DNA]</scope>
    <source>
        <strain evidence="2">sbr112.9</strain>
    </source>
</reference>
<dbReference type="AlphaFoldDB" id="A0A2P4X775"/>
<dbReference type="Proteomes" id="UP000237271">
    <property type="component" value="Unassembled WGS sequence"/>
</dbReference>
<organism evidence="1 2">
    <name type="scientific">Phytophthora palmivora</name>
    <dbReference type="NCBI Taxonomy" id="4796"/>
    <lineage>
        <taxon>Eukaryota</taxon>
        <taxon>Sar</taxon>
        <taxon>Stramenopiles</taxon>
        <taxon>Oomycota</taxon>
        <taxon>Peronosporomycetes</taxon>
        <taxon>Peronosporales</taxon>
        <taxon>Peronosporaceae</taxon>
        <taxon>Phytophthora</taxon>
    </lineage>
</organism>
<evidence type="ECO:0000313" key="1">
    <source>
        <dbReference type="EMBL" id="POM61404.1"/>
    </source>
</evidence>
<dbReference type="EMBL" id="NCKW01016023">
    <property type="protein sequence ID" value="POM61404.1"/>
    <property type="molecule type" value="Genomic_DNA"/>
</dbReference>
<dbReference type="OrthoDB" id="428159at2759"/>
<sequence>MLQGMRQIYSLIGAADILGNPVGLVTNLGVGVKDFFYEPAAGLVTSPQEFPSVVLKDHASQASLLLQLKGQFKVDYQDLLRELSNPQRVSWI</sequence>
<comment type="caution">
    <text evidence="1">The sequence shown here is derived from an EMBL/GenBank/DDBJ whole genome shotgun (WGS) entry which is preliminary data.</text>
</comment>
<keyword evidence="2" id="KW-1185">Reference proteome</keyword>
<evidence type="ECO:0000313" key="2">
    <source>
        <dbReference type="Proteomes" id="UP000237271"/>
    </source>
</evidence>
<gene>
    <name evidence="1" type="ORF">PHPALM_29585</name>
</gene>
<proteinExistence type="predicted"/>
<accession>A0A2P4X775</accession>
<protein>
    <submittedName>
        <fullName evidence="1">Vacuolar protein sorting-associated protein</fullName>
    </submittedName>
</protein>